<dbReference type="InterPro" id="IPR029063">
    <property type="entry name" value="SAM-dependent_MTases_sf"/>
</dbReference>
<evidence type="ECO:0000256" key="4">
    <source>
        <dbReference type="ARBA" id="ARBA00022691"/>
    </source>
</evidence>
<dbReference type="GO" id="GO:0006304">
    <property type="term" value="P:DNA modification"/>
    <property type="evidence" value="ECO:0007669"/>
    <property type="project" value="InterPro"/>
</dbReference>
<dbReference type="SUPFAM" id="SSF53335">
    <property type="entry name" value="S-adenosyl-L-methionine-dependent methyltransferases"/>
    <property type="match status" value="2"/>
</dbReference>
<comment type="catalytic activity">
    <reaction evidence="5">
        <text>a 2'-deoxyadenosine in DNA + S-adenosyl-L-methionine = an N(6)-methyl-2'-deoxyadenosine in DNA + S-adenosyl-L-homocysteine + H(+)</text>
        <dbReference type="Rhea" id="RHEA:15197"/>
        <dbReference type="Rhea" id="RHEA-COMP:12418"/>
        <dbReference type="Rhea" id="RHEA-COMP:12419"/>
        <dbReference type="ChEBI" id="CHEBI:15378"/>
        <dbReference type="ChEBI" id="CHEBI:57856"/>
        <dbReference type="ChEBI" id="CHEBI:59789"/>
        <dbReference type="ChEBI" id="CHEBI:90615"/>
        <dbReference type="ChEBI" id="CHEBI:90616"/>
        <dbReference type="EC" id="2.1.1.72"/>
    </reaction>
</comment>
<protein>
    <recommendedName>
        <fullName evidence="1">site-specific DNA-methyltransferase (adenine-specific)</fullName>
        <ecNumber evidence="1">2.1.1.72</ecNumber>
    </recommendedName>
</protein>
<dbReference type="RefSeq" id="WP_189683155.1">
    <property type="nucleotide sequence ID" value="NZ_BNCJ01000055.1"/>
</dbReference>
<gene>
    <name evidence="7" type="ORF">GCM10017056_53130</name>
</gene>
<evidence type="ECO:0000256" key="3">
    <source>
        <dbReference type="ARBA" id="ARBA00022679"/>
    </source>
</evidence>
<dbReference type="Pfam" id="PF07669">
    <property type="entry name" value="Eco57I"/>
    <property type="match status" value="1"/>
</dbReference>
<organism evidence="7 8">
    <name type="scientific">Seohaeicola zhoushanensis</name>
    <dbReference type="NCBI Taxonomy" id="1569283"/>
    <lineage>
        <taxon>Bacteria</taxon>
        <taxon>Pseudomonadati</taxon>
        <taxon>Pseudomonadota</taxon>
        <taxon>Alphaproteobacteria</taxon>
        <taxon>Rhodobacterales</taxon>
        <taxon>Roseobacteraceae</taxon>
        <taxon>Seohaeicola</taxon>
    </lineage>
</organism>
<comment type="caution">
    <text evidence="7">The sequence shown here is derived from an EMBL/GenBank/DDBJ whole genome shotgun (WGS) entry which is preliminary data.</text>
</comment>
<evidence type="ECO:0000256" key="1">
    <source>
        <dbReference type="ARBA" id="ARBA00011900"/>
    </source>
</evidence>
<reference evidence="7" key="1">
    <citation type="journal article" date="2014" name="Int. J. Syst. Evol. Microbiol.">
        <title>Complete genome sequence of Corynebacterium casei LMG S-19264T (=DSM 44701T), isolated from a smear-ripened cheese.</title>
        <authorList>
            <consortium name="US DOE Joint Genome Institute (JGI-PGF)"/>
            <person name="Walter F."/>
            <person name="Albersmeier A."/>
            <person name="Kalinowski J."/>
            <person name="Ruckert C."/>
        </authorList>
    </citation>
    <scope>NUCLEOTIDE SEQUENCE</scope>
    <source>
        <strain evidence="7">KCTC 42650</strain>
    </source>
</reference>
<dbReference type="EMBL" id="BNCJ01000055">
    <property type="protein sequence ID" value="GHF76256.1"/>
    <property type="molecule type" value="Genomic_DNA"/>
</dbReference>
<reference evidence="7" key="2">
    <citation type="submission" date="2020-09" db="EMBL/GenBank/DDBJ databases">
        <authorList>
            <person name="Sun Q."/>
            <person name="Kim S."/>
        </authorList>
    </citation>
    <scope>NUCLEOTIDE SEQUENCE</scope>
    <source>
        <strain evidence="7">KCTC 42650</strain>
    </source>
</reference>
<accession>A0A8J3H455</accession>
<dbReference type="GO" id="GO:0009007">
    <property type="term" value="F:site-specific DNA-methyltransferase (adenine-specific) activity"/>
    <property type="evidence" value="ECO:0007669"/>
    <property type="project" value="UniProtKB-EC"/>
</dbReference>
<keyword evidence="4" id="KW-0949">S-adenosyl-L-methionine</keyword>
<dbReference type="AlphaFoldDB" id="A0A8J3H455"/>
<evidence type="ECO:0000259" key="6">
    <source>
        <dbReference type="Pfam" id="PF07669"/>
    </source>
</evidence>
<dbReference type="PANTHER" id="PTHR33841">
    <property type="entry name" value="DNA METHYLTRANSFERASE YEEA-RELATED"/>
    <property type="match status" value="1"/>
</dbReference>
<dbReference type="Proteomes" id="UP000626220">
    <property type="component" value="Unassembled WGS sequence"/>
</dbReference>
<dbReference type="PANTHER" id="PTHR33841:SF1">
    <property type="entry name" value="DNA METHYLTRANSFERASE A"/>
    <property type="match status" value="1"/>
</dbReference>
<feature type="domain" description="Type II methyltransferase M.TaqI-like" evidence="6">
    <location>
        <begin position="426"/>
        <end position="521"/>
    </location>
</feature>
<evidence type="ECO:0000256" key="5">
    <source>
        <dbReference type="ARBA" id="ARBA00047942"/>
    </source>
</evidence>
<evidence type="ECO:0000313" key="7">
    <source>
        <dbReference type="EMBL" id="GHF76256.1"/>
    </source>
</evidence>
<evidence type="ECO:0000313" key="8">
    <source>
        <dbReference type="Proteomes" id="UP000626220"/>
    </source>
</evidence>
<keyword evidence="3" id="KW-0808">Transferase</keyword>
<proteinExistence type="predicted"/>
<sequence>MAKRLDNHDNYYTSTDLARACIEKLNEIAPGCDLYVEPSAGGGAFFDQLPGRKVGLDIAPGAPGILQADFLTWTPPQGSETIAVVGNPPFNCPHGTAVNFFNQAATFSTWIAMILPAAFAKASVQRQLDPNFECVHHQALPNEPFYRDGKAVRVNACFQIWRRTAKPRVMPKPLTTHADFEFVKTIEQADFAIRRVGGHAGKLIAITPERRFGRGLAPTSNYYIRATAVPAQDVETVFRAIDPTEVRSNTVAVPSISKSELIALYDAQRVLALPSPVGCGAPRKDQTGTPAPDPEQLLQELERARCEHIAGTERRERSRLGQFMTPAAVAGRLADMFDDLPQQVSLLDPGAGMGALTGAFVLSALRSADRPVSIKVTAYEVDPALLPILERTLASCAAHCSAAGVAFSSEIVHADYVLSAPQDRDRQDRRYNCVIANPPYAKLPASAGARAALDALGLHATNWYSAFVAVALTQLVENGTLVAITPRSYCNGTTFERFRKHLNAVSAIQALHLYQSRNSVFAGDDITQEVIAMKTVKSGGKASVRLSSDCGDVRDVAFSDIVDPADLSQLIHLPFRDDGTVAAVRALPCSLDDLGVQVSTGRVMPSRLPQAAFATGESAVIPLIRAENLRNEAVNLPTDGIGKPDVIADIPELAKLRLPAGTYVLVKRISSKDQPRRVQAFVHDAGPAFFENHLNVFHVNGEGVSPDLARGLAMFLNSDDVDRYFRTFSGSTQVNARDIRSLRYPDRATLEALGRGQIQIAGIW</sequence>
<dbReference type="InterPro" id="IPR011639">
    <property type="entry name" value="MethylTrfase_TaqI-like_dom"/>
</dbReference>
<dbReference type="InterPro" id="IPR050953">
    <property type="entry name" value="N4_N6_ade-DNA_methylase"/>
</dbReference>
<keyword evidence="2" id="KW-0489">Methyltransferase</keyword>
<dbReference type="GO" id="GO:0032259">
    <property type="term" value="P:methylation"/>
    <property type="evidence" value="ECO:0007669"/>
    <property type="project" value="UniProtKB-KW"/>
</dbReference>
<keyword evidence="8" id="KW-1185">Reference proteome</keyword>
<dbReference type="Gene3D" id="3.40.50.150">
    <property type="entry name" value="Vaccinia Virus protein VP39"/>
    <property type="match status" value="1"/>
</dbReference>
<evidence type="ECO:0000256" key="2">
    <source>
        <dbReference type="ARBA" id="ARBA00022603"/>
    </source>
</evidence>
<dbReference type="EC" id="2.1.1.72" evidence="1"/>
<name>A0A8J3H455_9RHOB</name>
<dbReference type="PRINTS" id="PR00507">
    <property type="entry name" value="N12N6MTFRASE"/>
</dbReference>